<dbReference type="Gramene" id="evm.model.06.1068">
    <property type="protein sequence ID" value="cds.evm.model.06.1068"/>
    <property type="gene ID" value="evm.TU.06.1068"/>
</dbReference>
<accession>A0A803PSZ4</accession>
<reference evidence="1" key="1">
    <citation type="submission" date="2018-11" db="EMBL/GenBank/DDBJ databases">
        <authorList>
            <person name="Grassa J C."/>
        </authorList>
    </citation>
    <scope>NUCLEOTIDE SEQUENCE [LARGE SCALE GENOMIC DNA]</scope>
</reference>
<protein>
    <submittedName>
        <fullName evidence="1">Uncharacterized protein</fullName>
    </submittedName>
</protein>
<dbReference type="EnsemblPlants" id="evm.model.06.1068">
    <property type="protein sequence ID" value="cds.evm.model.06.1068"/>
    <property type="gene ID" value="evm.TU.06.1068"/>
</dbReference>
<dbReference type="EMBL" id="UZAU01000588">
    <property type="status" value="NOT_ANNOTATED_CDS"/>
    <property type="molecule type" value="Genomic_DNA"/>
</dbReference>
<name>A0A803PSZ4_CANSA</name>
<proteinExistence type="predicted"/>
<evidence type="ECO:0000313" key="2">
    <source>
        <dbReference type="Proteomes" id="UP000596661"/>
    </source>
</evidence>
<sequence length="113" mass="13093">MAERCSSFVNKLAYEIKTFKAECDQVMQHKEEVIKALNNAKSCAEMVIKQRVKDSLNAVVSNYKTLPRRERSGLKDIRNLRIKLIRMFFILEDKVSNAQEKIKDLEQQLTSAS</sequence>
<keyword evidence="2" id="KW-1185">Reference proteome</keyword>
<evidence type="ECO:0000313" key="1">
    <source>
        <dbReference type="EnsemblPlants" id="cds.evm.model.06.1068"/>
    </source>
</evidence>
<organism evidence="1 2">
    <name type="scientific">Cannabis sativa</name>
    <name type="common">Hemp</name>
    <name type="synonym">Marijuana</name>
    <dbReference type="NCBI Taxonomy" id="3483"/>
    <lineage>
        <taxon>Eukaryota</taxon>
        <taxon>Viridiplantae</taxon>
        <taxon>Streptophyta</taxon>
        <taxon>Embryophyta</taxon>
        <taxon>Tracheophyta</taxon>
        <taxon>Spermatophyta</taxon>
        <taxon>Magnoliopsida</taxon>
        <taxon>eudicotyledons</taxon>
        <taxon>Gunneridae</taxon>
        <taxon>Pentapetalae</taxon>
        <taxon>rosids</taxon>
        <taxon>fabids</taxon>
        <taxon>Rosales</taxon>
        <taxon>Cannabaceae</taxon>
        <taxon>Cannabis</taxon>
    </lineage>
</organism>
<dbReference type="Proteomes" id="UP000596661">
    <property type="component" value="Chromosome 6"/>
</dbReference>
<dbReference type="AlphaFoldDB" id="A0A803PSZ4"/>
<reference evidence="1" key="2">
    <citation type="submission" date="2021-03" db="UniProtKB">
        <authorList>
            <consortium name="EnsemblPlants"/>
        </authorList>
    </citation>
    <scope>IDENTIFICATION</scope>
</reference>